<dbReference type="InterPro" id="IPR007345">
    <property type="entry name" value="Polysacch_pyruvyl_Trfase"/>
</dbReference>
<dbReference type="GO" id="GO:0016740">
    <property type="term" value="F:transferase activity"/>
    <property type="evidence" value="ECO:0007669"/>
    <property type="project" value="UniProtKB-KW"/>
</dbReference>
<accession>A0ABS8HY27</accession>
<feature type="domain" description="Polysaccharide pyruvyl transferase" evidence="1">
    <location>
        <begin position="14"/>
        <end position="296"/>
    </location>
</feature>
<dbReference type="PANTHER" id="PTHR36836">
    <property type="entry name" value="COLANIC ACID BIOSYNTHESIS PROTEIN WCAK"/>
    <property type="match status" value="1"/>
</dbReference>
<dbReference type="PANTHER" id="PTHR36836:SF1">
    <property type="entry name" value="COLANIC ACID BIOSYNTHESIS PROTEIN WCAK"/>
    <property type="match status" value="1"/>
</dbReference>
<proteinExistence type="predicted"/>
<evidence type="ECO:0000259" key="1">
    <source>
        <dbReference type="Pfam" id="PF04230"/>
    </source>
</evidence>
<sequence length="377" mass="41885">MSEIVISGYYGFGNAGDEAMLAAMIEVLTELASDIKITVISGNPEDTCRRHGVAAVYRLNFPEIIKVLSRSQLLISGGGSLLQDVTSERSLYYYLSIMILAKKLGTPVMLYAQGIGPVRGTLARSAMRYIGNMVDLITVRDEGSLAELKRLNVVKPPIHVTADPVLAMHQVDKQIGRRILRNAGVEGNVPLIGISVREWKDWKHYKDVLVEAANQLAEEFGARIVFLPMQWPEDCAVSKRMAIRTKSKAIVLTEEYTTSELLSLVGNFDMLIGIRLHALIFAAVMHVPMVGISYDPKIDRFLESLGECLAGDLQNLDAQSLVEKVRQLWPTSKAAKQSKVEQSTYLRDKAFQNAELALELISQRKWGKANHEKNNMA</sequence>
<reference evidence="2" key="1">
    <citation type="submission" date="2021-11" db="EMBL/GenBank/DDBJ databases">
        <title>Description of a new species Pelosinus isolated from the bottom sediments of Lake Baikal.</title>
        <authorList>
            <person name="Zakharyuk A."/>
        </authorList>
    </citation>
    <scope>NUCLEOTIDE SEQUENCE</scope>
    <source>
        <strain evidence="2">Bkl1</strain>
    </source>
</reference>
<dbReference type="Pfam" id="PF04230">
    <property type="entry name" value="PS_pyruv_trans"/>
    <property type="match status" value="1"/>
</dbReference>
<dbReference type="RefSeq" id="WP_229536952.1">
    <property type="nucleotide sequence ID" value="NZ_JAJHJB010000047.1"/>
</dbReference>
<dbReference type="Proteomes" id="UP001165492">
    <property type="component" value="Unassembled WGS sequence"/>
</dbReference>
<dbReference type="SUPFAM" id="SSF53756">
    <property type="entry name" value="UDP-Glycosyltransferase/glycogen phosphorylase"/>
    <property type="match status" value="1"/>
</dbReference>
<gene>
    <name evidence="2" type="primary">csaB</name>
    <name evidence="2" type="ORF">LMF89_22165</name>
</gene>
<dbReference type="InterPro" id="IPR019896">
    <property type="entry name" value="Polysacch_pyruvyl_Trfase_CsaB"/>
</dbReference>
<evidence type="ECO:0000313" key="3">
    <source>
        <dbReference type="Proteomes" id="UP001165492"/>
    </source>
</evidence>
<dbReference type="NCBIfam" id="TIGR03609">
    <property type="entry name" value="S_layer_CsaB"/>
    <property type="match status" value="1"/>
</dbReference>
<name>A0ABS8HY27_9FIRM</name>
<evidence type="ECO:0000313" key="2">
    <source>
        <dbReference type="EMBL" id="MCC5468045.1"/>
    </source>
</evidence>
<dbReference type="EMBL" id="JAJHJB010000047">
    <property type="protein sequence ID" value="MCC5468045.1"/>
    <property type="molecule type" value="Genomic_DNA"/>
</dbReference>
<keyword evidence="3" id="KW-1185">Reference proteome</keyword>
<dbReference type="Gene3D" id="3.40.50.2000">
    <property type="entry name" value="Glycogen Phosphorylase B"/>
    <property type="match status" value="1"/>
</dbReference>
<organism evidence="2 3">
    <name type="scientific">Pelosinus baikalensis</name>
    <dbReference type="NCBI Taxonomy" id="2892015"/>
    <lineage>
        <taxon>Bacteria</taxon>
        <taxon>Bacillati</taxon>
        <taxon>Bacillota</taxon>
        <taxon>Negativicutes</taxon>
        <taxon>Selenomonadales</taxon>
        <taxon>Sporomusaceae</taxon>
        <taxon>Pelosinus</taxon>
    </lineage>
</organism>
<protein>
    <submittedName>
        <fullName evidence="2">Polysaccharide pyruvyl transferase CsaB</fullName>
    </submittedName>
</protein>
<keyword evidence="2" id="KW-0808">Transferase</keyword>
<comment type="caution">
    <text evidence="2">The sequence shown here is derived from an EMBL/GenBank/DDBJ whole genome shotgun (WGS) entry which is preliminary data.</text>
</comment>